<evidence type="ECO:0000313" key="1">
    <source>
        <dbReference type="EMBL" id="BAU88110.1"/>
    </source>
</evidence>
<dbReference type="AlphaFoldDB" id="A0A160PAE5"/>
<dbReference type="KEGG" id="slau:SLA_7244"/>
<proteinExistence type="predicted"/>
<name>A0A160PAE5_STRLU</name>
<gene>
    <name evidence="1" type="ORF">SLA_7244</name>
</gene>
<keyword evidence="2" id="KW-1185">Reference proteome</keyword>
<organism evidence="1 2">
    <name type="scientific">Streptomyces laurentii</name>
    <dbReference type="NCBI Taxonomy" id="39478"/>
    <lineage>
        <taxon>Bacteria</taxon>
        <taxon>Bacillati</taxon>
        <taxon>Actinomycetota</taxon>
        <taxon>Actinomycetes</taxon>
        <taxon>Kitasatosporales</taxon>
        <taxon>Streptomycetaceae</taxon>
        <taxon>Streptomyces</taxon>
    </lineage>
</organism>
<evidence type="ECO:0000313" key="2">
    <source>
        <dbReference type="Proteomes" id="UP000217676"/>
    </source>
</evidence>
<dbReference type="EMBL" id="AP017424">
    <property type="protein sequence ID" value="BAU88110.1"/>
    <property type="molecule type" value="Genomic_DNA"/>
</dbReference>
<sequence>MFSPAASAVLSQVAVPIRLSVTVTPCRAESPVLVTVYAYSTVSRTANGPAGTTRLALASEGRNIGDNPRFPKPGIVRTIECVRRSLYLAVEHRERS</sequence>
<protein>
    <submittedName>
        <fullName evidence="1">Uncharacterized protein</fullName>
    </submittedName>
</protein>
<accession>A0A160PAE5</accession>
<reference evidence="1 2" key="1">
    <citation type="journal article" date="2016" name="Genome Announc.">
        <title>Complete Genome Sequence of Thiostrepton-Producing Streptomyces laurentii ATCC 31255.</title>
        <authorList>
            <person name="Doi K."/>
            <person name="Fujino Y."/>
            <person name="Nagayoshi Y."/>
            <person name="Ohshima T."/>
            <person name="Ogata S."/>
        </authorList>
    </citation>
    <scope>NUCLEOTIDE SEQUENCE [LARGE SCALE GENOMIC DNA]</scope>
    <source>
        <strain evidence="1 2">ATCC 31255</strain>
    </source>
</reference>
<dbReference type="Proteomes" id="UP000217676">
    <property type="component" value="Chromosome"/>
</dbReference>